<feature type="compositionally biased region" description="Polar residues" evidence="1">
    <location>
        <begin position="101"/>
        <end position="122"/>
    </location>
</feature>
<comment type="caution">
    <text evidence="2">The sequence shown here is derived from an EMBL/GenBank/DDBJ whole genome shotgun (WGS) entry which is preliminary data.</text>
</comment>
<sequence length="168" mass="18225">MSSFACKVYGVQIHELIIENSLGSPNWVTNTVQEITQVMQQLSTQPACQPHLPANIHPDLPTSTQTCHHPSRPANIHPDLPPSIQTCQHPPRPATIHPDVPTSTQACHHSSRPANNSLQHPPTQSITKLVTIHPDLQTSPANTPANIMHLPSPPANTPANNSLQHSLT</sequence>
<keyword evidence="3" id="KW-1185">Reference proteome</keyword>
<organism evidence="2 3">
    <name type="scientific">Petrolisthes cinctipes</name>
    <name type="common">Flat porcelain crab</name>
    <dbReference type="NCBI Taxonomy" id="88211"/>
    <lineage>
        <taxon>Eukaryota</taxon>
        <taxon>Metazoa</taxon>
        <taxon>Ecdysozoa</taxon>
        <taxon>Arthropoda</taxon>
        <taxon>Crustacea</taxon>
        <taxon>Multicrustacea</taxon>
        <taxon>Malacostraca</taxon>
        <taxon>Eumalacostraca</taxon>
        <taxon>Eucarida</taxon>
        <taxon>Decapoda</taxon>
        <taxon>Pleocyemata</taxon>
        <taxon>Anomura</taxon>
        <taxon>Galatheoidea</taxon>
        <taxon>Porcellanidae</taxon>
        <taxon>Petrolisthes</taxon>
    </lineage>
</organism>
<dbReference type="EMBL" id="JAWQEG010006048">
    <property type="protein sequence ID" value="KAK3855908.1"/>
    <property type="molecule type" value="Genomic_DNA"/>
</dbReference>
<dbReference type="AlphaFoldDB" id="A0AAE1BSA2"/>
<feature type="compositionally biased region" description="Polar residues" evidence="1">
    <location>
        <begin position="136"/>
        <end position="145"/>
    </location>
</feature>
<protein>
    <submittedName>
        <fullName evidence="2">Uncharacterized protein</fullName>
    </submittedName>
</protein>
<name>A0AAE1BSA2_PETCI</name>
<dbReference type="Proteomes" id="UP001286313">
    <property type="component" value="Unassembled WGS sequence"/>
</dbReference>
<accession>A0AAE1BSA2</accession>
<feature type="region of interest" description="Disordered" evidence="1">
    <location>
        <begin position="63"/>
        <end position="122"/>
    </location>
</feature>
<proteinExistence type="predicted"/>
<evidence type="ECO:0000313" key="2">
    <source>
        <dbReference type="EMBL" id="KAK3855908.1"/>
    </source>
</evidence>
<evidence type="ECO:0000256" key="1">
    <source>
        <dbReference type="SAM" id="MobiDB-lite"/>
    </source>
</evidence>
<gene>
    <name evidence="2" type="ORF">Pcinc_037718</name>
</gene>
<evidence type="ECO:0000313" key="3">
    <source>
        <dbReference type="Proteomes" id="UP001286313"/>
    </source>
</evidence>
<reference evidence="2" key="1">
    <citation type="submission" date="2023-10" db="EMBL/GenBank/DDBJ databases">
        <title>Genome assemblies of two species of porcelain crab, Petrolisthes cinctipes and Petrolisthes manimaculis (Anomura: Porcellanidae).</title>
        <authorList>
            <person name="Angst P."/>
        </authorList>
    </citation>
    <scope>NUCLEOTIDE SEQUENCE</scope>
    <source>
        <strain evidence="2">PB745_01</strain>
        <tissue evidence="2">Gill</tissue>
    </source>
</reference>
<feature type="region of interest" description="Disordered" evidence="1">
    <location>
        <begin position="136"/>
        <end position="168"/>
    </location>
</feature>